<evidence type="ECO:0000313" key="1">
    <source>
        <dbReference type="EMBL" id="RCW80460.1"/>
    </source>
</evidence>
<dbReference type="RefSeq" id="WP_114350180.1">
    <property type="nucleotide sequence ID" value="NZ_QPJL01000019.1"/>
</dbReference>
<proteinExistence type="predicted"/>
<protein>
    <recommendedName>
        <fullName evidence="3">N-acetyltransferase domain-containing protein</fullName>
    </recommendedName>
</protein>
<dbReference type="OrthoDB" id="8446212at2"/>
<evidence type="ECO:0000313" key="2">
    <source>
        <dbReference type="Proteomes" id="UP000253345"/>
    </source>
</evidence>
<dbReference type="AlphaFoldDB" id="A0A368YJR6"/>
<dbReference type="Proteomes" id="UP000253345">
    <property type="component" value="Unassembled WGS sequence"/>
</dbReference>
<reference evidence="1 2" key="1">
    <citation type="submission" date="2018-07" db="EMBL/GenBank/DDBJ databases">
        <title>Genomic Encyclopedia of Type Strains, Phase III (KMG-III): the genomes of soil and plant-associated and newly described type strains.</title>
        <authorList>
            <person name="Whitman W."/>
        </authorList>
    </citation>
    <scope>NUCLEOTIDE SEQUENCE [LARGE SCALE GENOMIC DNA]</scope>
    <source>
        <strain evidence="1 2">CECT 8525</strain>
    </source>
</reference>
<dbReference type="InterPro" id="IPR016181">
    <property type="entry name" value="Acyl_CoA_acyltransferase"/>
</dbReference>
<comment type="caution">
    <text evidence="1">The sequence shown here is derived from an EMBL/GenBank/DDBJ whole genome shotgun (WGS) entry which is preliminary data.</text>
</comment>
<dbReference type="EMBL" id="QPJL01000019">
    <property type="protein sequence ID" value="RCW80460.1"/>
    <property type="molecule type" value="Genomic_DNA"/>
</dbReference>
<organism evidence="1 2">
    <name type="scientific">Paracoccus lutimaris</name>
    <dbReference type="NCBI Taxonomy" id="1490030"/>
    <lineage>
        <taxon>Bacteria</taxon>
        <taxon>Pseudomonadati</taxon>
        <taxon>Pseudomonadota</taxon>
        <taxon>Alphaproteobacteria</taxon>
        <taxon>Rhodobacterales</taxon>
        <taxon>Paracoccaceae</taxon>
        <taxon>Paracoccus</taxon>
    </lineage>
</organism>
<accession>A0A368YJR6</accession>
<sequence>MQPLTSGGISYALAGATRDTAPQQVLDDHARALFGLFLERERDFGFNPDVVTEYPDVADPESSAFLADPLTVIARHRAALAQSGAPVSRVMVLTTYADRLGPVLTAAGYRMQSIDMPAGPDHTAAFIHDFPEAGPGRTLYLEAVNEADEKIRPGFALTMRDASGRLCGGASGSLHARDGRLYAYLATMTIMAGLPPGTGTKLAGAMLDFLRGLGVSTVHLGTQTAGPFYEQVGFRVTHRLIPELRSRRGKDGRIIPHDLVMLEMDL</sequence>
<dbReference type="Gene3D" id="3.40.630.30">
    <property type="match status" value="1"/>
</dbReference>
<keyword evidence="2" id="KW-1185">Reference proteome</keyword>
<evidence type="ECO:0008006" key="3">
    <source>
        <dbReference type="Google" id="ProtNLM"/>
    </source>
</evidence>
<name>A0A368YJR6_9RHOB</name>
<dbReference type="SUPFAM" id="SSF55729">
    <property type="entry name" value="Acyl-CoA N-acyltransferases (Nat)"/>
    <property type="match status" value="1"/>
</dbReference>
<gene>
    <name evidence="1" type="ORF">DFP89_11919</name>
</gene>